<name>A0A098BX24_9BACT</name>
<gene>
    <name evidence="1" type="ORF">ING2E5B_0452</name>
</gene>
<keyword evidence="2" id="KW-1185">Reference proteome</keyword>
<dbReference type="AlphaFoldDB" id="A0A098BX24"/>
<dbReference type="EMBL" id="LN515532">
    <property type="protein sequence ID" value="CEA15219.1"/>
    <property type="molecule type" value="Genomic_DNA"/>
</dbReference>
<evidence type="ECO:0000313" key="1">
    <source>
        <dbReference type="EMBL" id="CEA15219.1"/>
    </source>
</evidence>
<protein>
    <submittedName>
        <fullName evidence="1">Uncharacterized protein</fullName>
    </submittedName>
</protein>
<reference evidence="1 2" key="1">
    <citation type="submission" date="2014-08" db="EMBL/GenBank/DDBJ databases">
        <authorList>
            <person name="Wibberg D."/>
        </authorList>
    </citation>
    <scope>NUCLEOTIDE SEQUENCE [LARGE SCALE GENOMIC DNA]</scope>
    <source>
        <strain evidence="2">ING2-E5B</strain>
    </source>
</reference>
<proteinExistence type="predicted"/>
<evidence type="ECO:0000313" key="2">
    <source>
        <dbReference type="Proteomes" id="UP000032417"/>
    </source>
</evidence>
<dbReference type="KEGG" id="pbt:ING2E5B_0452"/>
<sequence>METDIEKLLQAIANNRLGIGAIEYDERKVSEY</sequence>
<organism evidence="1 2">
    <name type="scientific">Fermentimonas caenicola</name>
    <dbReference type="NCBI Taxonomy" id="1562970"/>
    <lineage>
        <taxon>Bacteria</taxon>
        <taxon>Pseudomonadati</taxon>
        <taxon>Bacteroidota</taxon>
        <taxon>Bacteroidia</taxon>
        <taxon>Bacteroidales</taxon>
        <taxon>Dysgonomonadaceae</taxon>
        <taxon>Fermentimonas</taxon>
    </lineage>
</organism>
<dbReference type="HOGENOM" id="CLU_3390757_0_0_10"/>
<dbReference type="Proteomes" id="UP000032417">
    <property type="component" value="Chromosome 1"/>
</dbReference>
<accession>A0A098BX24</accession>